<dbReference type="EMBL" id="BHYL01000015">
    <property type="protein sequence ID" value="GCD18605.1"/>
    <property type="molecule type" value="Genomic_DNA"/>
</dbReference>
<evidence type="ECO:0008006" key="4">
    <source>
        <dbReference type="Google" id="ProtNLM"/>
    </source>
</evidence>
<evidence type="ECO:0000256" key="1">
    <source>
        <dbReference type="SAM" id="Phobius"/>
    </source>
</evidence>
<comment type="caution">
    <text evidence="2">The sequence shown here is derived from an EMBL/GenBank/DDBJ whole genome shotgun (WGS) entry which is preliminary data.</text>
</comment>
<sequence length="98" mass="10494">MTDHDRGTSPIPGEDRLTLVVMAVMTGIAAVWTVVGLVVALAASAGWAVFWVGFLVLVIALLGLGWAVVTRREYLRKVRNGDVIVREPWSGADLLPPG</sequence>
<protein>
    <recommendedName>
        <fullName evidence="4">UsfY protein</fullName>
    </recommendedName>
</protein>
<reference evidence="2 3" key="1">
    <citation type="submission" date="2018-11" db="EMBL/GenBank/DDBJ databases">
        <title>Draft genome sequence of Cellulomonas takizawaensis strain TKZ-21.</title>
        <authorList>
            <person name="Yamamura H."/>
            <person name="Hayashi T."/>
            <person name="Hamada M."/>
            <person name="Serisawa Y."/>
            <person name="Matsuyama K."/>
            <person name="Nakagawa Y."/>
            <person name="Otoguro M."/>
            <person name="Yanagida F."/>
            <person name="Hayakawa M."/>
        </authorList>
    </citation>
    <scope>NUCLEOTIDE SEQUENCE [LARGE SCALE GENOMIC DNA]</scope>
    <source>
        <strain evidence="2 3">TKZ-21</strain>
    </source>
</reference>
<dbReference type="RefSeq" id="WP_124341159.1">
    <property type="nucleotide sequence ID" value="NZ_BHYL01000015.1"/>
</dbReference>
<feature type="transmembrane region" description="Helical" evidence="1">
    <location>
        <begin position="48"/>
        <end position="69"/>
    </location>
</feature>
<feature type="transmembrane region" description="Helical" evidence="1">
    <location>
        <begin position="20"/>
        <end position="42"/>
    </location>
</feature>
<dbReference type="Proteomes" id="UP000288246">
    <property type="component" value="Unassembled WGS sequence"/>
</dbReference>
<gene>
    <name evidence="2" type="ORF">CTKZ_01670</name>
</gene>
<accession>A0A401UV93</accession>
<proteinExistence type="predicted"/>
<organism evidence="2 3">
    <name type="scientific">Cellulomonas algicola</name>
    <dbReference type="NCBI Taxonomy" id="2071633"/>
    <lineage>
        <taxon>Bacteria</taxon>
        <taxon>Bacillati</taxon>
        <taxon>Actinomycetota</taxon>
        <taxon>Actinomycetes</taxon>
        <taxon>Micrococcales</taxon>
        <taxon>Cellulomonadaceae</taxon>
        <taxon>Cellulomonas</taxon>
    </lineage>
</organism>
<keyword evidence="1" id="KW-0812">Transmembrane</keyword>
<evidence type="ECO:0000313" key="2">
    <source>
        <dbReference type="EMBL" id="GCD18605.1"/>
    </source>
</evidence>
<evidence type="ECO:0000313" key="3">
    <source>
        <dbReference type="Proteomes" id="UP000288246"/>
    </source>
</evidence>
<dbReference type="AlphaFoldDB" id="A0A401UV93"/>
<keyword evidence="3" id="KW-1185">Reference proteome</keyword>
<keyword evidence="1" id="KW-0472">Membrane</keyword>
<keyword evidence="1" id="KW-1133">Transmembrane helix</keyword>
<name>A0A401UV93_9CELL</name>